<evidence type="ECO:0000313" key="1">
    <source>
        <dbReference type="EMBL" id="OAB87967.1"/>
    </source>
</evidence>
<sequence length="70" mass="8022">MAAAPAEQGRLRSVLSGVGWFVGGVTGGSAYERYVEHLRRTHPERPVPSKRDFWREKYDEQERNPSTRCC</sequence>
<name>A0A176QDX6_9MICO</name>
<reference evidence="2" key="3">
    <citation type="submission" date="2019-11" db="EMBL/GenBank/DDBJ databases">
        <authorList>
            <person name="Zhao Q."/>
        </authorList>
    </citation>
    <scope>NUCLEOTIDE SEQUENCE</scope>
    <source>
        <strain evidence="2">M714</strain>
    </source>
</reference>
<dbReference type="AlphaFoldDB" id="A0A176QDX6"/>
<protein>
    <submittedName>
        <fullName evidence="2">Putative selenoprotein</fullName>
    </submittedName>
</protein>
<dbReference type="EMBL" id="CP044548">
    <property type="protein sequence ID" value="QFQ29864.1"/>
    <property type="molecule type" value="Genomic_DNA"/>
</dbReference>
<dbReference type="STRING" id="262209.AWH69_08120"/>
<dbReference type="EMBL" id="LQZG01000002">
    <property type="protein sequence ID" value="OAB87967.1"/>
    <property type="molecule type" value="Genomic_DNA"/>
</dbReference>
<dbReference type="InterPro" id="IPR007423">
    <property type="entry name" value="Sel_put"/>
</dbReference>
<organism evidence="1 3">
    <name type="scientific">Janibacter melonis</name>
    <dbReference type="NCBI Taxonomy" id="262209"/>
    <lineage>
        <taxon>Bacteria</taxon>
        <taxon>Bacillati</taxon>
        <taxon>Actinomycetota</taxon>
        <taxon>Actinomycetes</taxon>
        <taxon>Micrococcales</taxon>
        <taxon>Intrasporangiaceae</taxon>
        <taxon>Janibacter</taxon>
    </lineage>
</organism>
<gene>
    <name evidence="1" type="ORF">AWH69_08120</name>
    <name evidence="2" type="ORF">EEW87_005235</name>
</gene>
<evidence type="ECO:0000313" key="2">
    <source>
        <dbReference type="EMBL" id="QFQ29864.1"/>
    </source>
</evidence>
<evidence type="ECO:0000313" key="4">
    <source>
        <dbReference type="Proteomes" id="UP000271708"/>
    </source>
</evidence>
<reference evidence="2 4" key="2">
    <citation type="submission" date="2019-09" db="EMBL/GenBank/DDBJ databases">
        <title>Complete Genome Sequence of Janibacter melonis M714 with both human health impact and industrial applications.</title>
        <authorList>
            <person name="Jin M."/>
            <person name="Zhao Q.R."/>
        </authorList>
    </citation>
    <scope>NUCLEOTIDE SEQUENCE [LARGE SCALE GENOMIC DNA]</scope>
    <source>
        <strain evidence="2 4">M714</strain>
    </source>
</reference>
<dbReference type="Proteomes" id="UP000076976">
    <property type="component" value="Unassembled WGS sequence"/>
</dbReference>
<dbReference type="Proteomes" id="UP000271708">
    <property type="component" value="Chromosome"/>
</dbReference>
<dbReference type="OrthoDB" id="3541280at2"/>
<reference evidence="1 3" key="1">
    <citation type="submission" date="2016-01" db="EMBL/GenBank/DDBJ databases">
        <title>Janibacter melonis strain CD11_4 genome sequencing and assembly.</title>
        <authorList>
            <person name="Nair G.R."/>
            <person name="Kaur G."/>
            <person name="Chander A.M."/>
            <person name="Mayilraj S."/>
        </authorList>
    </citation>
    <scope>NUCLEOTIDE SEQUENCE [LARGE SCALE GENOMIC DNA]</scope>
    <source>
        <strain evidence="1 3">CD11-4</strain>
    </source>
</reference>
<dbReference type="GeneID" id="59160554"/>
<proteinExistence type="predicted"/>
<dbReference type="Pfam" id="PF04328">
    <property type="entry name" value="Sel_put"/>
    <property type="match status" value="1"/>
</dbReference>
<dbReference type="RefSeq" id="WP_068273871.1">
    <property type="nucleotide sequence ID" value="NZ_BAAAKD010000020.1"/>
</dbReference>
<evidence type="ECO:0000313" key="3">
    <source>
        <dbReference type="Proteomes" id="UP000076976"/>
    </source>
</evidence>
<dbReference type="KEGG" id="jme:EEW87_005235"/>
<keyword evidence="3" id="KW-1185">Reference proteome</keyword>
<accession>A0A176QDX6</accession>